<dbReference type="Pfam" id="PF04502">
    <property type="entry name" value="Saf4_Yju2"/>
    <property type="match status" value="1"/>
</dbReference>
<evidence type="ECO:0000256" key="5">
    <source>
        <dbReference type="ARBA" id="ARBA00022833"/>
    </source>
</evidence>
<evidence type="ECO:0000256" key="8">
    <source>
        <dbReference type="HAMAP-Rule" id="MF_03226"/>
    </source>
</evidence>
<keyword evidence="2" id="KW-0507">mRNA processing</keyword>
<evidence type="ECO:0000256" key="7">
    <source>
        <dbReference type="ARBA" id="ARBA00023242"/>
    </source>
</evidence>
<comment type="similarity">
    <text evidence="8">Belongs to the CWC16 family. YJU2 subfamily.</text>
</comment>
<feature type="compositionally biased region" description="Basic and acidic residues" evidence="10">
    <location>
        <begin position="278"/>
        <end position="294"/>
    </location>
</feature>
<comment type="subunit">
    <text evidence="8">Component of the spliceosome. Present in the activated B complex, the catalytically activated B* complex which catalyzes the branching, the catalytic step 1 C complex catalyzing the exon ligation, and the postcatalytic P complex containing the ligated exons (mRNA) and the excised lariat intron.</text>
</comment>
<feature type="binding site" evidence="8">
    <location>
        <position position="80"/>
    </location>
    <ligand>
        <name>Zn(2+)</name>
        <dbReference type="ChEBI" id="CHEBI:29105"/>
    </ligand>
</feature>
<name>C1C2J7_CALCM</name>
<evidence type="ECO:0000256" key="6">
    <source>
        <dbReference type="ARBA" id="ARBA00023187"/>
    </source>
</evidence>
<feature type="region of interest" description="Disordered" evidence="10">
    <location>
        <begin position="276"/>
        <end position="334"/>
    </location>
</feature>
<dbReference type="GO" id="GO:0046872">
    <property type="term" value="F:metal ion binding"/>
    <property type="evidence" value="ECO:0007669"/>
    <property type="project" value="UniProtKB-KW"/>
</dbReference>
<dbReference type="InterPro" id="IPR007590">
    <property type="entry name" value="Saf4/Yju2"/>
</dbReference>
<evidence type="ECO:0000256" key="3">
    <source>
        <dbReference type="ARBA" id="ARBA00022723"/>
    </source>
</evidence>
<keyword evidence="4 8" id="KW-0747">Spliceosome</keyword>
<evidence type="ECO:0000256" key="1">
    <source>
        <dbReference type="ARBA" id="ARBA00004123"/>
    </source>
</evidence>
<gene>
    <name evidence="11" type="primary">CCD94</name>
</gene>
<dbReference type="EMBL" id="BT081076">
    <property type="protein sequence ID" value="ACO15500.1"/>
    <property type="molecule type" value="mRNA"/>
</dbReference>
<evidence type="ECO:0000256" key="9">
    <source>
        <dbReference type="SAM" id="Coils"/>
    </source>
</evidence>
<organism evidence="11">
    <name type="scientific">Caligus clemensi</name>
    <name type="common">Sea louse</name>
    <dbReference type="NCBI Taxonomy" id="344056"/>
    <lineage>
        <taxon>Eukaryota</taxon>
        <taxon>Metazoa</taxon>
        <taxon>Ecdysozoa</taxon>
        <taxon>Arthropoda</taxon>
        <taxon>Crustacea</taxon>
        <taxon>Multicrustacea</taxon>
        <taxon>Hexanauplia</taxon>
        <taxon>Copepoda</taxon>
        <taxon>Siphonostomatoida</taxon>
        <taxon>Caligidae</taxon>
        <taxon>Caligus</taxon>
    </lineage>
</organism>
<evidence type="ECO:0000313" key="11">
    <source>
        <dbReference type="EMBL" id="ACO15500.1"/>
    </source>
</evidence>
<keyword evidence="7 8" id="KW-0539">Nucleus</keyword>
<dbReference type="InterPro" id="IPR043701">
    <property type="entry name" value="Yju2"/>
</dbReference>
<comment type="subcellular location">
    <subcellularLocation>
        <location evidence="1 8">Nucleus</location>
    </subcellularLocation>
</comment>
<feature type="binding site" evidence="8">
    <location>
        <position position="83"/>
    </location>
    <ligand>
        <name>Zn(2+)</name>
        <dbReference type="ChEBI" id="CHEBI:29105"/>
    </ligand>
</feature>
<evidence type="ECO:0000256" key="2">
    <source>
        <dbReference type="ARBA" id="ARBA00022664"/>
    </source>
</evidence>
<dbReference type="GO" id="GO:0071006">
    <property type="term" value="C:U2-type catalytic step 1 spliceosome"/>
    <property type="evidence" value="ECO:0007669"/>
    <property type="project" value="UniProtKB-UniRule"/>
</dbReference>
<dbReference type="PANTHER" id="PTHR12111">
    <property type="entry name" value="SPLICING FACTOR YJU2"/>
    <property type="match status" value="1"/>
</dbReference>
<evidence type="ECO:0000256" key="4">
    <source>
        <dbReference type="ARBA" id="ARBA00022728"/>
    </source>
</evidence>
<evidence type="ECO:0000256" key="10">
    <source>
        <dbReference type="SAM" id="MobiDB-lite"/>
    </source>
</evidence>
<dbReference type="PANTHER" id="PTHR12111:SF1">
    <property type="entry name" value="SPLICING FACTOR YJU2"/>
    <property type="match status" value="1"/>
</dbReference>
<accession>C1C2J7</accession>
<keyword evidence="3 8" id="KW-0479">Metal-binding</keyword>
<protein>
    <recommendedName>
        <fullName evidence="8">Splicing factor YJU2</fullName>
    </recommendedName>
</protein>
<dbReference type="AlphaFoldDB" id="C1C2J7"/>
<keyword evidence="6" id="KW-0508">mRNA splicing</keyword>
<dbReference type="GO" id="GO:0000349">
    <property type="term" value="P:generation of catalytic spliceosome for first transesterification step"/>
    <property type="evidence" value="ECO:0007669"/>
    <property type="project" value="UniProtKB-UniRule"/>
</dbReference>
<proteinExistence type="evidence at transcript level"/>
<sequence>MSERKVLNKYYPPDFDPSKIPRSKIPRNKTFTIRLMAPCNMRCSTCGEYIYKSRKFNSRKEDVDEMNHLGLRIYRFYIKCTACLSEISFRTDPENTDYVLEAGATRNFEALAKAEKQAELEEKAYQEELKSNPMKLLEERTEASKFEMERMEALEELRELNKRELKINFDNMLGSYEDQRAQKIARDEKEDESFIQSVFGRTSRDEVVKRIYEEDVRDGNDSNKIKIPKVGKVTDFLAPSEYIEDKSKVKKASWQKSIGSLSSKKGGLGVLVKKKKPEIKEEPQATVTDIKKVPETALNTPTSIKKEEPSSSKNEGLGSLGLIGDYSDSEEDSS</sequence>
<keyword evidence="5 8" id="KW-0862">Zinc</keyword>
<dbReference type="HAMAP" id="MF_03226">
    <property type="entry name" value="YJU2"/>
    <property type="match status" value="1"/>
</dbReference>
<keyword evidence="9" id="KW-0175">Coiled coil</keyword>
<comment type="function">
    <text evidence="8">Part of the spliceosome which catalyzes two sequential transesterification reactions, first the excision of the non-coding intron from pre-mRNA and then the ligation of the coding exons to form the mature mRNA. Plays a role in stabilizing the structure of the spliceosome catalytic core and docking of the branch helix into the active site, producing 5'-exon and lariat intron-3'-intermediates.</text>
</comment>
<feature type="binding site" evidence="8">
    <location>
        <position position="43"/>
    </location>
    <ligand>
        <name>Zn(2+)</name>
        <dbReference type="ChEBI" id="CHEBI:29105"/>
    </ligand>
</feature>
<reference evidence="11" key="1">
    <citation type="submission" date="2009-03" db="EMBL/GenBank/DDBJ databases">
        <title>Caligus clemensi ESTs and full-length cDNAs.</title>
        <authorList>
            <person name="Yasuike M."/>
            <person name="von Schalburg K."/>
            <person name="Cooper G."/>
            <person name="Leong J."/>
            <person name="Jones S.R.M."/>
            <person name="Koop B.F."/>
        </authorList>
    </citation>
    <scope>NUCLEOTIDE SEQUENCE</scope>
    <source>
        <tissue evidence="11">Whole</tissue>
    </source>
</reference>
<feature type="coiled-coil region" evidence="9">
    <location>
        <begin position="108"/>
        <end position="163"/>
    </location>
</feature>
<feature type="binding site" evidence="8">
    <location>
        <position position="46"/>
    </location>
    <ligand>
        <name>Zn(2+)</name>
        <dbReference type="ChEBI" id="CHEBI:29105"/>
    </ligand>
</feature>